<evidence type="ECO:0008006" key="4">
    <source>
        <dbReference type="Google" id="ProtNLM"/>
    </source>
</evidence>
<dbReference type="GO" id="GO:0008017">
    <property type="term" value="F:microtubule binding"/>
    <property type="evidence" value="ECO:0007669"/>
    <property type="project" value="InterPro"/>
</dbReference>
<organism evidence="2 3">
    <name type="scientific">Nezara viridula</name>
    <name type="common">Southern green stink bug</name>
    <name type="synonym">Cimex viridulus</name>
    <dbReference type="NCBI Taxonomy" id="85310"/>
    <lineage>
        <taxon>Eukaryota</taxon>
        <taxon>Metazoa</taxon>
        <taxon>Ecdysozoa</taxon>
        <taxon>Arthropoda</taxon>
        <taxon>Hexapoda</taxon>
        <taxon>Insecta</taxon>
        <taxon>Pterygota</taxon>
        <taxon>Neoptera</taxon>
        <taxon>Paraneoptera</taxon>
        <taxon>Hemiptera</taxon>
        <taxon>Heteroptera</taxon>
        <taxon>Panheteroptera</taxon>
        <taxon>Pentatomomorpha</taxon>
        <taxon>Pentatomoidea</taxon>
        <taxon>Pentatomidae</taxon>
        <taxon>Pentatominae</taxon>
        <taxon>Nezara</taxon>
    </lineage>
</organism>
<dbReference type="InterPro" id="IPR007145">
    <property type="entry name" value="MAP65_Ase1_PRC1"/>
</dbReference>
<dbReference type="GO" id="GO:1990023">
    <property type="term" value="C:mitotic spindle midzone"/>
    <property type="evidence" value="ECO:0007669"/>
    <property type="project" value="TreeGrafter"/>
</dbReference>
<name>A0A9P0MUA8_NEZVI</name>
<dbReference type="PANTHER" id="PTHR19321">
    <property type="entry name" value="PROTEIN REGULATOR OF CYTOKINESIS 1 PRC1-RELATED"/>
    <property type="match status" value="1"/>
</dbReference>
<dbReference type="EMBL" id="OV725081">
    <property type="protein sequence ID" value="CAH1402807.1"/>
    <property type="molecule type" value="Genomic_DNA"/>
</dbReference>
<dbReference type="Gene3D" id="1.20.58.1520">
    <property type="match status" value="1"/>
</dbReference>
<gene>
    <name evidence="2" type="ORF">NEZAVI_LOCUS11542</name>
</gene>
<dbReference type="AlphaFoldDB" id="A0A9P0MUA8"/>
<dbReference type="GO" id="GO:0005737">
    <property type="term" value="C:cytoplasm"/>
    <property type="evidence" value="ECO:0007669"/>
    <property type="project" value="TreeGrafter"/>
</dbReference>
<dbReference type="Pfam" id="PF03999">
    <property type="entry name" value="MAP65_ASE1"/>
    <property type="match status" value="1"/>
</dbReference>
<evidence type="ECO:0000256" key="1">
    <source>
        <dbReference type="SAM" id="MobiDB-lite"/>
    </source>
</evidence>
<evidence type="ECO:0000313" key="3">
    <source>
        <dbReference type="Proteomes" id="UP001152798"/>
    </source>
</evidence>
<evidence type="ECO:0000313" key="2">
    <source>
        <dbReference type="EMBL" id="CAH1402807.1"/>
    </source>
</evidence>
<dbReference type="OrthoDB" id="642895at2759"/>
<protein>
    <recommendedName>
        <fullName evidence="4">Protein regulator of cytokinesis 1</fullName>
    </recommendedName>
</protein>
<proteinExistence type="predicted"/>
<accession>A0A9P0MUA8</accession>
<reference evidence="2" key="1">
    <citation type="submission" date="2022-01" db="EMBL/GenBank/DDBJ databases">
        <authorList>
            <person name="King R."/>
        </authorList>
    </citation>
    <scope>NUCLEOTIDE SEQUENCE</scope>
</reference>
<feature type="region of interest" description="Disordered" evidence="1">
    <location>
        <begin position="503"/>
        <end position="530"/>
    </location>
</feature>
<dbReference type="Proteomes" id="UP001152798">
    <property type="component" value="Chromosome 5"/>
</dbReference>
<dbReference type="PANTHER" id="PTHR19321:SF41">
    <property type="entry name" value="FASCETTO-RELATED"/>
    <property type="match status" value="1"/>
</dbReference>
<sequence>MSAAIRDINGHVADHLSERIRTMTFSLISDLLSKWKAMYDLTEEEKDRRIEKLMMYVKGFYDEIAESEEEKRVEMLNKIEHKLQEFYKLQKELDMYDEIFTMDVKEPYTEFLKEVEKSMARFVEEKDKRLERLKKLLVEEQELCLALGCSPQQPLPNAVPSENQLDALQLRIFELNEDKICRLRTYVDSRSIITNLTKILEREPATLFEKDVHMNTEESFQPTAENMKKLESLKTMLEKLHEEAIIKREDLLEKLAKLWDRLKVDSSYREEFLFKYPSISRSNMEAIEREIDRCERQKRENMRQVIESAREQIRELWDKLTYSDEQRQQFKHFTTDHYSEDVLDLHEIEIERLELFYLQNQHIFELAEKRNELWERMLHLDFIAQDKTRLFNNRGGQLLKEEKERKALEVNLPKVDKQLKAALLEFGEPFYWHGHDLLQKITNDWEERIAVKESKKLARTGVRTPVGLTRTPLSTSTSSLASYSQFHEGIERSVTRSALKEVGNTPGIAHSSPTLVTPRRGTPASSKRTPQTIPRLTHCRKRLPINI</sequence>
<dbReference type="GO" id="GO:0051256">
    <property type="term" value="P:mitotic spindle midzone assembly"/>
    <property type="evidence" value="ECO:0007669"/>
    <property type="project" value="TreeGrafter"/>
</dbReference>
<keyword evidence="3" id="KW-1185">Reference proteome</keyword>